<sequence>MPTAAKLFAALAFAAVAFFASESVKPLFPEGAQFGIFTPLNTGLGMCAGWLVMGRLAGRGYGKAMGSGLRTSAVILFYGLLIQAVAEMLKRSTDLRYDGPMDALTGMVELSGEFGFLALSSPSVMGILIVGGILGGLFAEWAAQRWR</sequence>
<feature type="transmembrane region" description="Helical" evidence="1">
    <location>
        <begin position="33"/>
        <end position="56"/>
    </location>
</feature>
<keyword evidence="1" id="KW-0812">Transmembrane</keyword>
<keyword evidence="2" id="KW-0131">Cell cycle</keyword>
<evidence type="ECO:0000256" key="1">
    <source>
        <dbReference type="SAM" id="Phobius"/>
    </source>
</evidence>
<organism evidence="2 3">
    <name type="scientific">Rhodovulum iodosum</name>
    <dbReference type="NCBI Taxonomy" id="68291"/>
    <lineage>
        <taxon>Bacteria</taxon>
        <taxon>Pseudomonadati</taxon>
        <taxon>Pseudomonadota</taxon>
        <taxon>Alphaproteobacteria</taxon>
        <taxon>Rhodobacterales</taxon>
        <taxon>Paracoccaceae</taxon>
        <taxon>Rhodovulum</taxon>
    </lineage>
</organism>
<dbReference type="GO" id="GO:0051301">
    <property type="term" value="P:cell division"/>
    <property type="evidence" value="ECO:0007669"/>
    <property type="project" value="UniProtKB-KW"/>
</dbReference>
<dbReference type="EMBL" id="JBEHHI010000002">
    <property type="protein sequence ID" value="MEX5728542.1"/>
    <property type="molecule type" value="Genomic_DNA"/>
</dbReference>
<dbReference type="Proteomes" id="UP001560019">
    <property type="component" value="Unassembled WGS sequence"/>
</dbReference>
<gene>
    <name evidence="2" type="ORF">Ga0609869_001895</name>
</gene>
<keyword evidence="3" id="KW-1185">Reference proteome</keyword>
<protein>
    <submittedName>
        <fullName evidence="2">Cell division protein FtsX</fullName>
    </submittedName>
</protein>
<evidence type="ECO:0000313" key="3">
    <source>
        <dbReference type="Proteomes" id="UP001560019"/>
    </source>
</evidence>
<reference evidence="2 3" key="1">
    <citation type="submission" date="2024-06" db="EMBL/GenBank/DDBJ databases">
        <title>Genome of Rhodovulum iodosum, a marine photoferrotroph.</title>
        <authorList>
            <person name="Bianchini G."/>
            <person name="Nikeleit V."/>
            <person name="Kappler A."/>
            <person name="Bryce C."/>
            <person name="Sanchez-Baracaldo P."/>
        </authorList>
    </citation>
    <scope>NUCLEOTIDE SEQUENCE [LARGE SCALE GENOMIC DNA]</scope>
    <source>
        <strain evidence="2 3">UT/N1</strain>
    </source>
</reference>
<comment type="caution">
    <text evidence="2">The sequence shown here is derived from an EMBL/GenBank/DDBJ whole genome shotgun (WGS) entry which is preliminary data.</text>
</comment>
<keyword evidence="1" id="KW-1133">Transmembrane helix</keyword>
<dbReference type="NCBIfam" id="NF033773">
    <property type="entry name" value="tellur_TrgA"/>
    <property type="match status" value="1"/>
</dbReference>
<name>A0ABV3XT88_9RHOB</name>
<evidence type="ECO:0000313" key="2">
    <source>
        <dbReference type="EMBL" id="MEX5728542.1"/>
    </source>
</evidence>
<accession>A0ABV3XT88</accession>
<proteinExistence type="predicted"/>
<dbReference type="RefSeq" id="WP_125406503.1">
    <property type="nucleotide sequence ID" value="NZ_JBEHHI010000002.1"/>
</dbReference>
<dbReference type="InterPro" id="IPR047784">
    <property type="entry name" value="TrgA"/>
</dbReference>
<keyword evidence="1" id="KW-0472">Membrane</keyword>
<keyword evidence="2" id="KW-0132">Cell division</keyword>
<feature type="transmembrane region" description="Helical" evidence="1">
    <location>
        <begin position="114"/>
        <end position="139"/>
    </location>
</feature>
<feature type="transmembrane region" description="Helical" evidence="1">
    <location>
        <begin position="68"/>
        <end position="86"/>
    </location>
</feature>